<dbReference type="PANTHER" id="PTHR43738:SF2">
    <property type="entry name" value="ABC TRANSPORTER PERMEASE"/>
    <property type="match status" value="1"/>
</dbReference>
<dbReference type="OrthoDB" id="170372at2157"/>
<dbReference type="KEGG" id="halg:HUG10_07305"/>
<dbReference type="Pfam" id="PF02687">
    <property type="entry name" value="FtsX"/>
    <property type="match status" value="1"/>
</dbReference>
<feature type="transmembrane region" description="Helical" evidence="6">
    <location>
        <begin position="283"/>
        <end position="309"/>
    </location>
</feature>
<keyword evidence="5 6" id="KW-0472">Membrane</keyword>
<feature type="transmembrane region" description="Helical" evidence="6">
    <location>
        <begin position="34"/>
        <end position="58"/>
    </location>
</feature>
<keyword evidence="9" id="KW-1185">Reference proteome</keyword>
<dbReference type="RefSeq" id="WP_179168940.1">
    <property type="nucleotide sequence ID" value="NZ_CP058529.1"/>
</dbReference>
<keyword evidence="2" id="KW-1003">Cell membrane</keyword>
<feature type="domain" description="ABC3 transporter permease C-terminal" evidence="7">
    <location>
        <begin position="291"/>
        <end position="407"/>
    </location>
</feature>
<evidence type="ECO:0000256" key="4">
    <source>
        <dbReference type="ARBA" id="ARBA00022989"/>
    </source>
</evidence>
<keyword evidence="4 6" id="KW-1133">Transmembrane helix</keyword>
<comment type="subcellular location">
    <subcellularLocation>
        <location evidence="1">Cell membrane</location>
        <topology evidence="1">Multi-pass membrane protein</topology>
    </subcellularLocation>
</comment>
<dbReference type="InterPro" id="IPR051125">
    <property type="entry name" value="ABC-4/HrtB_transporter"/>
</dbReference>
<evidence type="ECO:0000256" key="5">
    <source>
        <dbReference type="ARBA" id="ARBA00023136"/>
    </source>
</evidence>
<dbReference type="AlphaFoldDB" id="A0A7D5GBI8"/>
<evidence type="ECO:0000256" key="6">
    <source>
        <dbReference type="SAM" id="Phobius"/>
    </source>
</evidence>
<evidence type="ECO:0000256" key="1">
    <source>
        <dbReference type="ARBA" id="ARBA00004651"/>
    </source>
</evidence>
<reference evidence="8 9" key="1">
    <citation type="submission" date="2020-07" db="EMBL/GenBank/DDBJ databases">
        <title>Gai3-2, isolated from salt lake.</title>
        <authorList>
            <person name="Cui H."/>
            <person name="Shi X."/>
        </authorList>
    </citation>
    <scope>NUCLEOTIDE SEQUENCE [LARGE SCALE GENOMIC DNA]</scope>
    <source>
        <strain evidence="8 9">Gai3-2</strain>
    </source>
</reference>
<feature type="transmembrane region" description="Helical" evidence="6">
    <location>
        <begin position="334"/>
        <end position="361"/>
    </location>
</feature>
<dbReference type="GeneID" id="56028628"/>
<dbReference type="Proteomes" id="UP000509750">
    <property type="component" value="Chromosome"/>
</dbReference>
<evidence type="ECO:0000256" key="3">
    <source>
        <dbReference type="ARBA" id="ARBA00022692"/>
    </source>
</evidence>
<dbReference type="PANTHER" id="PTHR43738">
    <property type="entry name" value="ABC TRANSPORTER, MEMBRANE PROTEIN"/>
    <property type="match status" value="1"/>
</dbReference>
<gene>
    <name evidence="8" type="ORF">HUG10_07305</name>
</gene>
<feature type="transmembrane region" description="Helical" evidence="6">
    <location>
        <begin position="381"/>
        <end position="402"/>
    </location>
</feature>
<dbReference type="EMBL" id="CP058529">
    <property type="protein sequence ID" value="QLG27365.1"/>
    <property type="molecule type" value="Genomic_DNA"/>
</dbReference>
<accession>A0A7D5GBI8</accession>
<proteinExistence type="predicted"/>
<organism evidence="8 9">
    <name type="scientific">Halorarum halophilum</name>
    <dbReference type="NCBI Taxonomy" id="2743090"/>
    <lineage>
        <taxon>Archaea</taxon>
        <taxon>Methanobacteriati</taxon>
        <taxon>Methanobacteriota</taxon>
        <taxon>Stenosarchaea group</taxon>
        <taxon>Halobacteria</taxon>
        <taxon>Halobacteriales</taxon>
        <taxon>Haloferacaceae</taxon>
        <taxon>Halorarum</taxon>
    </lineage>
</organism>
<evidence type="ECO:0000256" key="2">
    <source>
        <dbReference type="ARBA" id="ARBA00022475"/>
    </source>
</evidence>
<evidence type="ECO:0000313" key="9">
    <source>
        <dbReference type="Proteomes" id="UP000509750"/>
    </source>
</evidence>
<sequence>MNGKRAIWLRRRAGHVSLAVRRIIGRFRIAPQRVLLTVLGVAIAVGLMVTVTGVSLGLASQSVVQSDGVDFWIVPEESSVSSIAISTDSLQLGDVHDVSARIEADDRVPYSTPVLLELLPVRDEVTGDRKYVLAVGIIAPADGRPFNGVSTVALTPGDPHYANGQYDGPWTGQVVANDATARLANFSTGSTMAVDSRETNRSFTVANVSQGGFSNAAGTVPVVVVHLSELQELTGETAGDQADQILVSTTDPTVESSLEGVYPQTTVVKRDGLSAQEVSTSNLPLAVALSAFVSAVVVGVLFVTTLMGLEVSADRRQLATLAAIGYSNRARSTLVAVETVVVAAIGGVVGLGVGVLGIVGANHLGTVTFGVGAVAMLDPRLTVYALVVTSVIGVLGAAYPVLLSRRTDALEVLSR</sequence>
<keyword evidence="3 6" id="KW-0812">Transmembrane</keyword>
<name>A0A7D5GBI8_9EURY</name>
<evidence type="ECO:0000259" key="7">
    <source>
        <dbReference type="Pfam" id="PF02687"/>
    </source>
</evidence>
<protein>
    <submittedName>
        <fullName evidence="8">ABC transporter permease</fullName>
    </submittedName>
</protein>
<dbReference type="GO" id="GO:0005886">
    <property type="term" value="C:plasma membrane"/>
    <property type="evidence" value="ECO:0007669"/>
    <property type="project" value="UniProtKB-SubCell"/>
</dbReference>
<evidence type="ECO:0000313" key="8">
    <source>
        <dbReference type="EMBL" id="QLG27365.1"/>
    </source>
</evidence>
<dbReference type="InterPro" id="IPR003838">
    <property type="entry name" value="ABC3_permease_C"/>
</dbReference>